<comment type="caution">
    <text evidence="2">The sequence shown here is derived from an EMBL/GenBank/DDBJ whole genome shotgun (WGS) entry which is preliminary data.</text>
</comment>
<feature type="region of interest" description="Disordered" evidence="1">
    <location>
        <begin position="27"/>
        <end position="47"/>
    </location>
</feature>
<gene>
    <name evidence="2" type="ORF">CYCCA115_LOCUS5266</name>
</gene>
<dbReference type="AlphaFoldDB" id="A0AAD2CJM8"/>
<organism evidence="2 3">
    <name type="scientific">Cylindrotheca closterium</name>
    <dbReference type="NCBI Taxonomy" id="2856"/>
    <lineage>
        <taxon>Eukaryota</taxon>
        <taxon>Sar</taxon>
        <taxon>Stramenopiles</taxon>
        <taxon>Ochrophyta</taxon>
        <taxon>Bacillariophyta</taxon>
        <taxon>Bacillariophyceae</taxon>
        <taxon>Bacillariophycidae</taxon>
        <taxon>Bacillariales</taxon>
        <taxon>Bacillariaceae</taxon>
        <taxon>Cylindrotheca</taxon>
    </lineage>
</organism>
<protein>
    <submittedName>
        <fullName evidence="2">Uncharacterized protein</fullName>
    </submittedName>
</protein>
<evidence type="ECO:0000313" key="3">
    <source>
        <dbReference type="Proteomes" id="UP001295423"/>
    </source>
</evidence>
<evidence type="ECO:0000313" key="2">
    <source>
        <dbReference type="EMBL" id="CAJ1936587.1"/>
    </source>
</evidence>
<dbReference type="Proteomes" id="UP001295423">
    <property type="component" value="Unassembled WGS sequence"/>
</dbReference>
<proteinExistence type="predicted"/>
<keyword evidence="3" id="KW-1185">Reference proteome</keyword>
<evidence type="ECO:0000256" key="1">
    <source>
        <dbReference type="SAM" id="MobiDB-lite"/>
    </source>
</evidence>
<accession>A0AAD2CJM8</accession>
<name>A0AAD2CJM8_9STRA</name>
<dbReference type="EMBL" id="CAKOGP040000557">
    <property type="protein sequence ID" value="CAJ1936587.1"/>
    <property type="molecule type" value="Genomic_DNA"/>
</dbReference>
<sequence length="326" mass="35299">MRTSAFTRVKAASAVLQQCRGSLLQGTTRRNLSSSSSSSSTYYDSQSGMHVPVHNVQEISIILDRSQEDSNLSTSFVPAHLYKEDPSSDMPAQLANLHSQGVQGVILPPISFPRDVRNLQTLKHIAPSKDFMFFASAKDVSAAAPLLLQQEQQEEENNSSSSVSLILKFDAEDSNINEGSMDLQKIHDAVGGNTNTITTKVNTTIVLSNIGKEDQNPISIANQVAAWIDANQGGDFIWVPSTCSADANVDSDALERLCEELSYLDLVGKTVASRLMIGGGRMDSTINDELVNETMFSGVNKFVVSNEDDISLIAEIAELQGKSILK</sequence>
<reference evidence="2" key="1">
    <citation type="submission" date="2023-08" db="EMBL/GenBank/DDBJ databases">
        <authorList>
            <person name="Audoor S."/>
            <person name="Bilcke G."/>
        </authorList>
    </citation>
    <scope>NUCLEOTIDE SEQUENCE</scope>
</reference>